<feature type="compositionally biased region" description="Low complexity" evidence="1">
    <location>
        <begin position="24"/>
        <end position="35"/>
    </location>
</feature>
<gene>
    <name evidence="2" type="ORF">SARC_01486</name>
</gene>
<dbReference type="EMBL" id="KQ241654">
    <property type="protein sequence ID" value="KNC86391.1"/>
    <property type="molecule type" value="Genomic_DNA"/>
</dbReference>
<evidence type="ECO:0000313" key="2">
    <source>
        <dbReference type="EMBL" id="KNC86391.1"/>
    </source>
</evidence>
<proteinExistence type="predicted"/>
<feature type="compositionally biased region" description="Polar residues" evidence="1">
    <location>
        <begin position="74"/>
        <end position="87"/>
    </location>
</feature>
<sequence length="406" mass="45912">MTKKDNTPAKKRKAERKKMERESASTAAEATAAAADAFNRTVAEAFVSDNNSRDNAPDKDGTKKVPTPEPGEEASSSGKPESTSEATEPTRISKLTTENTDLKNQLAALKQGMYVEHVDRVYGSGKQAQHLREHVSPGTTEALHKWTERRLVITPEKRKDLSTKPVAVDSDVLSVSIPYKELPPEVQDLYLPELSPGHESPIIEGIIDPEAGKNTAPPLPNWDDNRWKPIKTGYVIQTHESPKIIIPKTIQGTEHRRASTMDFTRGSRTPRTRINEVEFNRFDRTALHQPAEDFHSDEVTELNKSVNDYTRKMEIAHEEHRGEDVSYYANMIAIKQKRIDQLLQAQRGQDHRNNHKYKGLISLLKSNWDANSKQVEFINNHDHDHDTLTRLCWRRTISLPSSGSLH</sequence>
<keyword evidence="3" id="KW-1185">Reference proteome</keyword>
<feature type="region of interest" description="Disordered" evidence="1">
    <location>
        <begin position="1"/>
        <end position="99"/>
    </location>
</feature>
<dbReference type="RefSeq" id="XP_014160293.1">
    <property type="nucleotide sequence ID" value="XM_014304818.1"/>
</dbReference>
<evidence type="ECO:0000313" key="3">
    <source>
        <dbReference type="Proteomes" id="UP000054560"/>
    </source>
</evidence>
<dbReference type="Proteomes" id="UP000054560">
    <property type="component" value="Unassembled WGS sequence"/>
</dbReference>
<dbReference type="GeneID" id="25901990"/>
<dbReference type="AlphaFoldDB" id="A0A0L0GBX1"/>
<reference evidence="2 3" key="1">
    <citation type="submission" date="2011-02" db="EMBL/GenBank/DDBJ databases">
        <title>The Genome Sequence of Sphaeroforma arctica JP610.</title>
        <authorList>
            <consortium name="The Broad Institute Genome Sequencing Platform"/>
            <person name="Russ C."/>
            <person name="Cuomo C."/>
            <person name="Young S.K."/>
            <person name="Zeng Q."/>
            <person name="Gargeya S."/>
            <person name="Alvarado L."/>
            <person name="Berlin A."/>
            <person name="Chapman S.B."/>
            <person name="Chen Z."/>
            <person name="Freedman E."/>
            <person name="Gellesch M."/>
            <person name="Goldberg J."/>
            <person name="Griggs A."/>
            <person name="Gujja S."/>
            <person name="Heilman E."/>
            <person name="Heiman D."/>
            <person name="Howarth C."/>
            <person name="Mehta T."/>
            <person name="Neiman D."/>
            <person name="Pearson M."/>
            <person name="Roberts A."/>
            <person name="Saif S."/>
            <person name="Shea T."/>
            <person name="Shenoy N."/>
            <person name="Sisk P."/>
            <person name="Stolte C."/>
            <person name="Sykes S."/>
            <person name="White J."/>
            <person name="Yandava C."/>
            <person name="Burger G."/>
            <person name="Gray M.W."/>
            <person name="Holland P.W.H."/>
            <person name="King N."/>
            <person name="Lang F.B.F."/>
            <person name="Roger A.J."/>
            <person name="Ruiz-Trillo I."/>
            <person name="Haas B."/>
            <person name="Nusbaum C."/>
            <person name="Birren B."/>
        </authorList>
    </citation>
    <scope>NUCLEOTIDE SEQUENCE [LARGE SCALE GENOMIC DNA]</scope>
    <source>
        <strain evidence="2 3">JP610</strain>
    </source>
</reference>
<protein>
    <submittedName>
        <fullName evidence="2">Uncharacterized protein</fullName>
    </submittedName>
</protein>
<evidence type="ECO:0000256" key="1">
    <source>
        <dbReference type="SAM" id="MobiDB-lite"/>
    </source>
</evidence>
<accession>A0A0L0GBX1</accession>
<feature type="compositionally biased region" description="Basic and acidic residues" evidence="1">
    <location>
        <begin position="51"/>
        <end position="63"/>
    </location>
</feature>
<organism evidence="2 3">
    <name type="scientific">Sphaeroforma arctica JP610</name>
    <dbReference type="NCBI Taxonomy" id="667725"/>
    <lineage>
        <taxon>Eukaryota</taxon>
        <taxon>Ichthyosporea</taxon>
        <taxon>Ichthyophonida</taxon>
        <taxon>Sphaeroforma</taxon>
    </lineage>
</organism>
<name>A0A0L0GBX1_9EUKA</name>